<dbReference type="EMBL" id="FNCN01000027">
    <property type="protein sequence ID" value="SDH94148.1"/>
    <property type="molecule type" value="Genomic_DNA"/>
</dbReference>
<dbReference type="SUPFAM" id="SSF46894">
    <property type="entry name" value="C-terminal effector domain of the bipartite response regulators"/>
    <property type="match status" value="1"/>
</dbReference>
<dbReference type="RefSeq" id="WP_093173419.1">
    <property type="nucleotide sequence ID" value="NZ_FNCN01000027.1"/>
</dbReference>
<dbReference type="PANTHER" id="PTHR16305:SF35">
    <property type="entry name" value="TRANSCRIPTIONAL ACTIVATOR DOMAIN"/>
    <property type="match status" value="1"/>
</dbReference>
<dbReference type="GO" id="GO:0005737">
    <property type="term" value="C:cytoplasm"/>
    <property type="evidence" value="ECO:0007669"/>
    <property type="project" value="TreeGrafter"/>
</dbReference>
<sequence length="879" mass="92783">MAERDAQLSRLLDLLEESTGGCGRVALVRGVAGSGKTMLLEEFSTRAKGAVTLSASGSLAERELPLGLLNQLLYHAPLPEGGHASVVQLLLEGALTAVWSDPFFRSVEQARLMHGLWTRLLRMAAGTPLLLVIDDVHHADPASLEYLLYFARRLRSAPIMLVLAELDRPQRVHPLLDADLPAQPHCHRIRLGPLSAEGVAGVLAAHAGEGAAGPADACHRLTGGNPLLVRAYAEDCARGGPAPGEAYGRAVTTCLLRGDPVDVAVARGLAVLDGSGQEGLAHRLAGVDAVTAARSAEALAGWGLLDGGVFRTEAGRHAVLSELEPGERSTLHRRAAALLHEQGTSKLAVAEHLVAAGDAGDDWALPVLVQAAEQALQGDEVERALGCLDLAARCEAAEVQRAAIALTRAKAGWRRDPSAVHRHLPVLVEALRAGTLPAGAAHLVVRFLLWHGRFEEASRSLEHLRAATGEGAEWRTAVDWVAAFCPALLPADVAARAGGDGRGDGPRSAEGAERVLHTARLDDATFPAIESALLSMAYAGDAGRAARLCEAAAADAAQRGATTWQAVLTGLHAQIALRQGGMAAAEERARAALALLPAAGWGVGIAGVLAVSVRASVAMGRLDHAADRLRRPVPDDAFQTVFGLRYLAARGHFHLALGSPHTALDDFLACGDAIGSWRADRADRPRWRLGAAEAYLAMGEHKSAKPLLEEEIAGGEPRATGVALRLLASTARLQQRTALLRESLVLLQGGGDRYELARALTDLGRAHEKLGELSRARVIGRQAMGLTAECLAGGEEAAFEPRDAVESPAPSLSDAEHRVASLAAVGYMNREIARKLCITVSTVEQHLTRTYRKLQVNGRSGLSERLGPLAERALRRTPI</sequence>
<keyword evidence="5" id="KW-1185">Reference proteome</keyword>
<name>A0A1G8GID0_9ACTN</name>
<dbReference type="PRINTS" id="PR00038">
    <property type="entry name" value="HTHLUXR"/>
</dbReference>
<organism evidence="4 5">
    <name type="scientific">Sinosporangium album</name>
    <dbReference type="NCBI Taxonomy" id="504805"/>
    <lineage>
        <taxon>Bacteria</taxon>
        <taxon>Bacillati</taxon>
        <taxon>Actinomycetota</taxon>
        <taxon>Actinomycetes</taxon>
        <taxon>Streptosporangiales</taxon>
        <taxon>Streptosporangiaceae</taxon>
        <taxon>Sinosporangium</taxon>
    </lineage>
</organism>
<dbReference type="SMART" id="SM00382">
    <property type="entry name" value="AAA"/>
    <property type="match status" value="1"/>
</dbReference>
<dbReference type="GO" id="GO:0004016">
    <property type="term" value="F:adenylate cyclase activity"/>
    <property type="evidence" value="ECO:0007669"/>
    <property type="project" value="TreeGrafter"/>
</dbReference>
<dbReference type="InterPro" id="IPR011990">
    <property type="entry name" value="TPR-like_helical_dom_sf"/>
</dbReference>
<dbReference type="Pfam" id="PF13191">
    <property type="entry name" value="AAA_16"/>
    <property type="match status" value="1"/>
</dbReference>
<dbReference type="InterPro" id="IPR003593">
    <property type="entry name" value="AAA+_ATPase"/>
</dbReference>
<protein>
    <submittedName>
        <fullName evidence="4">Regulatory protein, luxR family</fullName>
    </submittedName>
</protein>
<evidence type="ECO:0000313" key="4">
    <source>
        <dbReference type="EMBL" id="SDH94148.1"/>
    </source>
</evidence>
<keyword evidence="2" id="KW-0067">ATP-binding</keyword>
<reference evidence="4 5" key="1">
    <citation type="submission" date="2016-10" db="EMBL/GenBank/DDBJ databases">
        <authorList>
            <person name="de Groot N.N."/>
        </authorList>
    </citation>
    <scope>NUCLEOTIDE SEQUENCE [LARGE SCALE GENOMIC DNA]</scope>
    <source>
        <strain evidence="4 5">CPCC 201354</strain>
    </source>
</reference>
<dbReference type="GO" id="GO:0005524">
    <property type="term" value="F:ATP binding"/>
    <property type="evidence" value="ECO:0007669"/>
    <property type="project" value="UniProtKB-KW"/>
</dbReference>
<dbReference type="PROSITE" id="PS00622">
    <property type="entry name" value="HTH_LUXR_1"/>
    <property type="match status" value="1"/>
</dbReference>
<dbReference type="InterPro" id="IPR036388">
    <property type="entry name" value="WH-like_DNA-bd_sf"/>
</dbReference>
<dbReference type="STRING" id="504805.SAMN05421505_12759"/>
<dbReference type="InterPro" id="IPR027417">
    <property type="entry name" value="P-loop_NTPase"/>
</dbReference>
<dbReference type="SUPFAM" id="SSF52540">
    <property type="entry name" value="P-loop containing nucleoside triphosphate hydrolases"/>
    <property type="match status" value="1"/>
</dbReference>
<dbReference type="CDD" id="cd06170">
    <property type="entry name" value="LuxR_C_like"/>
    <property type="match status" value="1"/>
</dbReference>
<dbReference type="Gene3D" id="1.10.10.10">
    <property type="entry name" value="Winged helix-like DNA-binding domain superfamily/Winged helix DNA-binding domain"/>
    <property type="match status" value="1"/>
</dbReference>
<evidence type="ECO:0000256" key="1">
    <source>
        <dbReference type="ARBA" id="ARBA00022741"/>
    </source>
</evidence>
<dbReference type="SMART" id="SM00421">
    <property type="entry name" value="HTH_LUXR"/>
    <property type="match status" value="1"/>
</dbReference>
<accession>A0A1G8GID0</accession>
<evidence type="ECO:0000259" key="3">
    <source>
        <dbReference type="PROSITE" id="PS50043"/>
    </source>
</evidence>
<evidence type="ECO:0000256" key="2">
    <source>
        <dbReference type="ARBA" id="ARBA00022840"/>
    </source>
</evidence>
<dbReference type="InterPro" id="IPR041664">
    <property type="entry name" value="AAA_16"/>
</dbReference>
<gene>
    <name evidence="4" type="ORF">SAMN05421505_12759</name>
</gene>
<dbReference type="InterPro" id="IPR000792">
    <property type="entry name" value="Tscrpt_reg_LuxR_C"/>
</dbReference>
<dbReference type="Pfam" id="PF00196">
    <property type="entry name" value="GerE"/>
    <property type="match status" value="1"/>
</dbReference>
<dbReference type="InterPro" id="IPR016032">
    <property type="entry name" value="Sig_transdc_resp-reg_C-effctor"/>
</dbReference>
<dbReference type="PROSITE" id="PS50043">
    <property type="entry name" value="HTH_LUXR_2"/>
    <property type="match status" value="1"/>
</dbReference>
<dbReference type="Proteomes" id="UP000198923">
    <property type="component" value="Unassembled WGS sequence"/>
</dbReference>
<dbReference type="GO" id="GO:0006355">
    <property type="term" value="P:regulation of DNA-templated transcription"/>
    <property type="evidence" value="ECO:0007669"/>
    <property type="project" value="InterPro"/>
</dbReference>
<dbReference type="GO" id="GO:0003677">
    <property type="term" value="F:DNA binding"/>
    <property type="evidence" value="ECO:0007669"/>
    <property type="project" value="InterPro"/>
</dbReference>
<dbReference type="Gene3D" id="1.25.40.10">
    <property type="entry name" value="Tetratricopeptide repeat domain"/>
    <property type="match status" value="1"/>
</dbReference>
<keyword evidence="1" id="KW-0547">Nucleotide-binding</keyword>
<proteinExistence type="predicted"/>
<evidence type="ECO:0000313" key="5">
    <source>
        <dbReference type="Proteomes" id="UP000198923"/>
    </source>
</evidence>
<feature type="domain" description="HTH luxR-type" evidence="3">
    <location>
        <begin position="805"/>
        <end position="870"/>
    </location>
</feature>
<dbReference type="AlphaFoldDB" id="A0A1G8GID0"/>
<dbReference type="PANTHER" id="PTHR16305">
    <property type="entry name" value="TESTICULAR SOLUBLE ADENYLYL CYCLASE"/>
    <property type="match status" value="1"/>
</dbReference>
<dbReference type="Gene3D" id="3.40.50.300">
    <property type="entry name" value="P-loop containing nucleotide triphosphate hydrolases"/>
    <property type="match status" value="1"/>
</dbReference>
<dbReference type="OrthoDB" id="3178131at2"/>